<dbReference type="GO" id="GO:0005634">
    <property type="term" value="C:nucleus"/>
    <property type="evidence" value="ECO:0007669"/>
    <property type="project" value="UniProtKB-SubCell"/>
</dbReference>
<dbReference type="PROSITE" id="PS50884">
    <property type="entry name" value="ZF_DOF_2"/>
    <property type="match status" value="1"/>
</dbReference>
<feature type="region of interest" description="Disordered" evidence="10">
    <location>
        <begin position="1"/>
        <end position="55"/>
    </location>
</feature>
<dbReference type="GO" id="GO:0008270">
    <property type="term" value="F:zinc ion binding"/>
    <property type="evidence" value="ECO:0007669"/>
    <property type="project" value="UniProtKB-KW"/>
</dbReference>
<keyword evidence="5 8" id="KW-0238">DNA-binding</keyword>
<name>K3Y8X7_SETIT</name>
<evidence type="ECO:0000256" key="3">
    <source>
        <dbReference type="ARBA" id="ARBA00022833"/>
    </source>
</evidence>
<dbReference type="OrthoDB" id="694662at2759"/>
<gene>
    <name evidence="13" type="primary">LOC111257980</name>
    <name evidence="12" type="ORF">SETIT_7G332400v2</name>
</gene>
<keyword evidence="4 9" id="KW-0805">Transcription regulation</keyword>
<dbReference type="EnsemblPlants" id="KQL00012">
    <property type="protein sequence ID" value="KQL00012"/>
    <property type="gene ID" value="SETIT_010669mg"/>
</dbReference>
<dbReference type="AlphaFoldDB" id="K3Y8X7"/>
<dbReference type="STRING" id="4555.K3Y8X7"/>
<dbReference type="PANTHER" id="PTHR31992">
    <property type="entry name" value="DOF ZINC FINGER PROTEIN DOF1.4-RELATED"/>
    <property type="match status" value="1"/>
</dbReference>
<keyword evidence="6 9" id="KW-0804">Transcription</keyword>
<dbReference type="Proteomes" id="UP000004995">
    <property type="component" value="Unassembled WGS sequence"/>
</dbReference>
<dbReference type="HOGENOM" id="CLU_853654_0_0_1"/>
<feature type="compositionally biased region" description="Low complexity" evidence="10">
    <location>
        <begin position="114"/>
        <end position="131"/>
    </location>
</feature>
<feature type="domain" description="Dof-type" evidence="11">
    <location>
        <begin position="57"/>
        <end position="111"/>
    </location>
</feature>
<evidence type="ECO:0000313" key="14">
    <source>
        <dbReference type="Proteomes" id="UP000004995"/>
    </source>
</evidence>
<keyword evidence="7 8" id="KW-0539">Nucleus</keyword>
<reference evidence="12 14" key="1">
    <citation type="journal article" date="2012" name="Nat. Biotechnol.">
        <title>Reference genome sequence of the model plant Setaria.</title>
        <authorList>
            <person name="Bennetzen J.L."/>
            <person name="Schmutz J."/>
            <person name="Wang H."/>
            <person name="Percifield R."/>
            <person name="Hawkins J."/>
            <person name="Pontaroli A.C."/>
            <person name="Estep M."/>
            <person name="Feng L."/>
            <person name="Vaughn J.N."/>
            <person name="Grimwood J."/>
            <person name="Jenkins J."/>
            <person name="Barry K."/>
            <person name="Lindquist E."/>
            <person name="Hellsten U."/>
            <person name="Deshpande S."/>
            <person name="Wang X."/>
            <person name="Wu X."/>
            <person name="Mitros T."/>
            <person name="Triplett J."/>
            <person name="Yang X."/>
            <person name="Ye C.Y."/>
            <person name="Mauro-Herrera M."/>
            <person name="Wang L."/>
            <person name="Li P."/>
            <person name="Sharma M."/>
            <person name="Sharma R."/>
            <person name="Ronald P.C."/>
            <person name="Panaud O."/>
            <person name="Kellogg E.A."/>
            <person name="Brutnell T.P."/>
            <person name="Doust A.N."/>
            <person name="Tuskan G.A."/>
            <person name="Rokhsar D."/>
            <person name="Devos K.M."/>
        </authorList>
    </citation>
    <scope>NUCLEOTIDE SEQUENCE [LARGE SCALE GENOMIC DNA]</scope>
    <source>
        <strain evidence="14">cv. Yugu1</strain>
        <strain evidence="12">Yugu1</strain>
    </source>
</reference>
<proteinExistence type="predicted"/>
<evidence type="ECO:0000313" key="12">
    <source>
        <dbReference type="EMBL" id="RCV36622.1"/>
    </source>
</evidence>
<reference evidence="13" key="3">
    <citation type="submission" date="2018-08" db="UniProtKB">
        <authorList>
            <consortium name="EnsemblPlants"/>
        </authorList>
    </citation>
    <scope>IDENTIFICATION</scope>
    <source>
        <strain evidence="13">Yugu1</strain>
    </source>
</reference>
<dbReference type="InterPro" id="IPR045174">
    <property type="entry name" value="Dof"/>
</dbReference>
<dbReference type="Pfam" id="PF02701">
    <property type="entry name" value="Zn_ribbon_Dof"/>
    <property type="match status" value="1"/>
</dbReference>
<dbReference type="GO" id="GO:0003700">
    <property type="term" value="F:DNA-binding transcription factor activity"/>
    <property type="evidence" value="ECO:0007669"/>
    <property type="project" value="UniProtKB-UniRule"/>
</dbReference>
<sequence>MDKIFNTTCNTTMPSTLQNQQEEAAIPPPAAARNVKKAKQQQAGGERMPRPQQEQALNCPRCHSTNTKFCYYNNYSVTQPRYLCKACRRYWTKGGTLRNVPVGGRCRKNKQQNPSAPSALASSSDSKKIMNSSTQQLLMMMPPPPPPTAANLSNVLPTTFMSATGVGGGFELPSSDHHPLPFAPLSLPSNPGTTPPASSFLDLLPFLPTPSSFGAMMLQHGPGMIAGAGGGLQQQWLPSSQHGNDDGGLFAAGGSPAAAAVQEPQQQQEEEVGGGDGGTAADAAGNDDMGGGGASADIINIYWSSSRI</sequence>
<evidence type="ECO:0000256" key="10">
    <source>
        <dbReference type="SAM" id="MobiDB-lite"/>
    </source>
</evidence>
<dbReference type="EMBL" id="CM003534">
    <property type="protein sequence ID" value="RCV36622.1"/>
    <property type="molecule type" value="Genomic_DNA"/>
</dbReference>
<evidence type="ECO:0000259" key="11">
    <source>
        <dbReference type="PROSITE" id="PS50884"/>
    </source>
</evidence>
<evidence type="ECO:0000256" key="8">
    <source>
        <dbReference type="PROSITE-ProRule" id="PRU00071"/>
    </source>
</evidence>
<feature type="region of interest" description="Disordered" evidence="10">
    <location>
        <begin position="98"/>
        <end position="131"/>
    </location>
</feature>
<accession>K3Y8X7</accession>
<reference evidence="12" key="2">
    <citation type="submission" date="2015-07" db="EMBL/GenBank/DDBJ databases">
        <authorList>
            <person name="Noorani M."/>
        </authorList>
    </citation>
    <scope>NUCLEOTIDE SEQUENCE</scope>
    <source>
        <strain evidence="12">Yugu1</strain>
    </source>
</reference>
<feature type="compositionally biased region" description="Low complexity" evidence="10">
    <location>
        <begin position="247"/>
        <end position="267"/>
    </location>
</feature>
<evidence type="ECO:0000256" key="7">
    <source>
        <dbReference type="ARBA" id="ARBA00023242"/>
    </source>
</evidence>
<keyword evidence="3 9" id="KW-0862">Zinc</keyword>
<dbReference type="GO" id="GO:0003677">
    <property type="term" value="F:DNA binding"/>
    <property type="evidence" value="ECO:0007669"/>
    <property type="project" value="UniProtKB-UniRule"/>
</dbReference>
<comment type="function">
    <text evidence="9">Transcription factor that binds specifically to a 5'-AA[AG]G-3' consensus core sequence.</text>
</comment>
<dbReference type="eggNOG" id="ENOG502RB9Y">
    <property type="taxonomic scope" value="Eukaryota"/>
</dbReference>
<dbReference type="InterPro" id="IPR003851">
    <property type="entry name" value="Znf_Dof"/>
</dbReference>
<dbReference type="PANTHER" id="PTHR31992:SF316">
    <property type="entry name" value="DOF ZINC FINGER PROTEIN DOF1.2"/>
    <property type="match status" value="1"/>
</dbReference>
<dbReference type="PROSITE" id="PS01361">
    <property type="entry name" value="ZF_DOF_1"/>
    <property type="match status" value="1"/>
</dbReference>
<feature type="region of interest" description="Disordered" evidence="10">
    <location>
        <begin position="237"/>
        <end position="294"/>
    </location>
</feature>
<keyword evidence="2 8" id="KW-0863">Zinc-finger</keyword>
<feature type="compositionally biased region" description="Polar residues" evidence="10">
    <location>
        <begin position="1"/>
        <end position="22"/>
    </location>
</feature>
<comment type="subcellular location">
    <subcellularLocation>
        <location evidence="8 9">Nucleus</location>
    </subcellularLocation>
</comment>
<dbReference type="OMA" id="ADIINIY"/>
<dbReference type="RefSeq" id="XP_022684319.1">
    <property type="nucleotide sequence ID" value="XM_022828584.1"/>
</dbReference>
<organism evidence="13 14">
    <name type="scientific">Setaria italica</name>
    <name type="common">Foxtail millet</name>
    <name type="synonym">Panicum italicum</name>
    <dbReference type="NCBI Taxonomy" id="4555"/>
    <lineage>
        <taxon>Eukaryota</taxon>
        <taxon>Viridiplantae</taxon>
        <taxon>Streptophyta</taxon>
        <taxon>Embryophyta</taxon>
        <taxon>Tracheophyta</taxon>
        <taxon>Spermatophyta</taxon>
        <taxon>Magnoliopsida</taxon>
        <taxon>Liliopsida</taxon>
        <taxon>Poales</taxon>
        <taxon>Poaceae</taxon>
        <taxon>PACMAD clade</taxon>
        <taxon>Panicoideae</taxon>
        <taxon>Panicodae</taxon>
        <taxon>Paniceae</taxon>
        <taxon>Cenchrinae</taxon>
        <taxon>Setaria</taxon>
    </lineage>
</organism>
<dbReference type="EMBL" id="AGNK02004592">
    <property type="status" value="NOT_ANNOTATED_CDS"/>
    <property type="molecule type" value="Genomic_DNA"/>
</dbReference>
<evidence type="ECO:0000313" key="13">
    <source>
        <dbReference type="EnsemblPlants" id="KQL00012"/>
    </source>
</evidence>
<keyword evidence="14" id="KW-1185">Reference proteome</keyword>
<evidence type="ECO:0000256" key="5">
    <source>
        <dbReference type="ARBA" id="ARBA00023125"/>
    </source>
</evidence>
<evidence type="ECO:0000256" key="9">
    <source>
        <dbReference type="RuleBase" id="RU369094"/>
    </source>
</evidence>
<evidence type="ECO:0000256" key="6">
    <source>
        <dbReference type="ARBA" id="ARBA00023163"/>
    </source>
</evidence>
<evidence type="ECO:0000256" key="1">
    <source>
        <dbReference type="ARBA" id="ARBA00022723"/>
    </source>
</evidence>
<evidence type="ECO:0000256" key="2">
    <source>
        <dbReference type="ARBA" id="ARBA00022771"/>
    </source>
</evidence>
<keyword evidence="1 9" id="KW-0479">Metal-binding</keyword>
<evidence type="ECO:0000256" key="4">
    <source>
        <dbReference type="ARBA" id="ARBA00023015"/>
    </source>
</evidence>
<dbReference type="GeneID" id="111257980"/>
<dbReference type="Gramene" id="KQL00012">
    <property type="protein sequence ID" value="KQL00012"/>
    <property type="gene ID" value="SETIT_010669mg"/>
</dbReference>
<protein>
    <recommendedName>
        <fullName evidence="9">Dof zinc finger protein</fullName>
    </recommendedName>
</protein>